<sequence length="73" mass="8147">MSAKGAGPRRKWRKRLLPTACKISNLAATFYKSYSVALVVVLSLEVPEVMGLIPHNTYSATFLRTGSVFEDDW</sequence>
<evidence type="ECO:0000313" key="2">
    <source>
        <dbReference type="Proteomes" id="UP000712281"/>
    </source>
</evidence>
<proteinExistence type="predicted"/>
<dbReference type="Proteomes" id="UP000712281">
    <property type="component" value="Unassembled WGS sequence"/>
</dbReference>
<accession>A0A8S9G0A4</accession>
<reference evidence="1" key="1">
    <citation type="submission" date="2019-12" db="EMBL/GenBank/DDBJ databases">
        <title>Genome sequencing and annotation of Brassica cretica.</title>
        <authorList>
            <person name="Studholme D.J."/>
            <person name="Sarris P.F."/>
        </authorList>
    </citation>
    <scope>NUCLEOTIDE SEQUENCE</scope>
    <source>
        <strain evidence="1">PFS-001/15</strain>
        <tissue evidence="1">Leaf</tissue>
    </source>
</reference>
<protein>
    <submittedName>
        <fullName evidence="1">Uncharacterized protein</fullName>
    </submittedName>
</protein>
<name>A0A8S9G0A4_BRACR</name>
<evidence type="ECO:0000313" key="1">
    <source>
        <dbReference type="EMBL" id="KAF2537718.1"/>
    </source>
</evidence>
<dbReference type="EMBL" id="QGKW02002228">
    <property type="protein sequence ID" value="KAF2537718.1"/>
    <property type="molecule type" value="Genomic_DNA"/>
</dbReference>
<dbReference type="AlphaFoldDB" id="A0A8S9G0A4"/>
<comment type="caution">
    <text evidence="1">The sequence shown here is derived from an EMBL/GenBank/DDBJ whole genome shotgun (WGS) entry which is preliminary data.</text>
</comment>
<gene>
    <name evidence="1" type="ORF">F2Q68_00019671</name>
</gene>
<organism evidence="1 2">
    <name type="scientific">Brassica cretica</name>
    <name type="common">Mustard</name>
    <dbReference type="NCBI Taxonomy" id="69181"/>
    <lineage>
        <taxon>Eukaryota</taxon>
        <taxon>Viridiplantae</taxon>
        <taxon>Streptophyta</taxon>
        <taxon>Embryophyta</taxon>
        <taxon>Tracheophyta</taxon>
        <taxon>Spermatophyta</taxon>
        <taxon>Magnoliopsida</taxon>
        <taxon>eudicotyledons</taxon>
        <taxon>Gunneridae</taxon>
        <taxon>Pentapetalae</taxon>
        <taxon>rosids</taxon>
        <taxon>malvids</taxon>
        <taxon>Brassicales</taxon>
        <taxon>Brassicaceae</taxon>
        <taxon>Brassiceae</taxon>
        <taxon>Brassica</taxon>
    </lineage>
</organism>